<dbReference type="NCBIfam" id="NF000642">
    <property type="entry name" value="PRK00024.1"/>
    <property type="match status" value="1"/>
</dbReference>
<organism evidence="8">
    <name type="scientific">Sediminibacterium sp. KACHI17</name>
    <dbReference type="NCBI Taxonomy" id="1751071"/>
    <lineage>
        <taxon>Bacteria</taxon>
        <taxon>Pseudomonadati</taxon>
        <taxon>Bacteroidota</taxon>
        <taxon>Chitinophagia</taxon>
        <taxon>Chitinophagales</taxon>
        <taxon>Chitinophagaceae</taxon>
        <taxon>Sediminibacterium</taxon>
    </lineage>
</organism>
<dbReference type="Pfam" id="PF20582">
    <property type="entry name" value="UPF0758_N"/>
    <property type="match status" value="1"/>
</dbReference>
<dbReference type="GO" id="GO:0008237">
    <property type="term" value="F:metallopeptidase activity"/>
    <property type="evidence" value="ECO:0007669"/>
    <property type="project" value="UniProtKB-KW"/>
</dbReference>
<dbReference type="PANTHER" id="PTHR30471">
    <property type="entry name" value="DNA REPAIR PROTEIN RADC"/>
    <property type="match status" value="1"/>
</dbReference>
<gene>
    <name evidence="8" type="primary">radC</name>
    <name evidence="8" type="ORF">KACHI17_25360</name>
</gene>
<dbReference type="RefSeq" id="WP_353549279.1">
    <property type="nucleotide sequence ID" value="NZ_AP029612.1"/>
</dbReference>
<dbReference type="PANTHER" id="PTHR30471:SF3">
    <property type="entry name" value="UPF0758 PROTEIN YEES-RELATED"/>
    <property type="match status" value="1"/>
</dbReference>
<dbReference type="PROSITE" id="PS50249">
    <property type="entry name" value="MPN"/>
    <property type="match status" value="1"/>
</dbReference>
<name>A0AAT9GLT8_9BACT</name>
<dbReference type="EMBL" id="AP029612">
    <property type="protein sequence ID" value="BFG71655.1"/>
    <property type="molecule type" value="Genomic_DNA"/>
</dbReference>
<dbReference type="CDD" id="cd08071">
    <property type="entry name" value="MPN_DUF2466"/>
    <property type="match status" value="1"/>
</dbReference>
<accession>A0AAT9GLT8</accession>
<protein>
    <submittedName>
        <fullName evidence="8">DNA repair protein RadC</fullName>
    </submittedName>
</protein>
<dbReference type="PROSITE" id="PS01302">
    <property type="entry name" value="UPF0758"/>
    <property type="match status" value="1"/>
</dbReference>
<dbReference type="GO" id="GO:0006508">
    <property type="term" value="P:proteolysis"/>
    <property type="evidence" value="ECO:0007669"/>
    <property type="project" value="UniProtKB-KW"/>
</dbReference>
<proteinExistence type="inferred from homology"/>
<comment type="similarity">
    <text evidence="6">Belongs to the UPF0758 family.</text>
</comment>
<evidence type="ECO:0000256" key="2">
    <source>
        <dbReference type="ARBA" id="ARBA00022723"/>
    </source>
</evidence>
<dbReference type="GO" id="GO:0046872">
    <property type="term" value="F:metal ion binding"/>
    <property type="evidence" value="ECO:0007669"/>
    <property type="project" value="UniProtKB-KW"/>
</dbReference>
<dbReference type="AlphaFoldDB" id="A0AAT9GLT8"/>
<dbReference type="InterPro" id="IPR001405">
    <property type="entry name" value="UPF0758"/>
</dbReference>
<evidence type="ECO:0000256" key="6">
    <source>
        <dbReference type="RuleBase" id="RU003797"/>
    </source>
</evidence>
<keyword evidence="1" id="KW-0645">Protease</keyword>
<reference evidence="8" key="1">
    <citation type="submission" date="2024-02" db="EMBL/GenBank/DDBJ databases">
        <title>Sediminibacterium planktonica sp. nov. and Sediminibacterium longus sp. nov., isolated from surface lake and river water.</title>
        <authorList>
            <person name="Watanabe K."/>
            <person name="Takemine S."/>
            <person name="Ishii Y."/>
            <person name="Ogata Y."/>
            <person name="Shindo C."/>
            <person name="Suda W."/>
        </authorList>
    </citation>
    <scope>NUCLEOTIDE SEQUENCE</scope>
    <source>
        <strain evidence="8">KACHI17</strain>
    </source>
</reference>
<evidence type="ECO:0000256" key="5">
    <source>
        <dbReference type="ARBA" id="ARBA00023049"/>
    </source>
</evidence>
<keyword evidence="2" id="KW-0479">Metal-binding</keyword>
<evidence type="ECO:0000256" key="4">
    <source>
        <dbReference type="ARBA" id="ARBA00022833"/>
    </source>
</evidence>
<dbReference type="InterPro" id="IPR037518">
    <property type="entry name" value="MPN"/>
</dbReference>
<dbReference type="InterPro" id="IPR046778">
    <property type="entry name" value="UPF0758_N"/>
</dbReference>
<keyword evidence="5" id="KW-0482">Metalloprotease</keyword>
<keyword evidence="4" id="KW-0862">Zinc</keyword>
<evidence type="ECO:0000259" key="7">
    <source>
        <dbReference type="PROSITE" id="PS50249"/>
    </source>
</evidence>
<feature type="domain" description="MPN" evidence="7">
    <location>
        <begin position="107"/>
        <end position="229"/>
    </location>
</feature>
<sequence>MQKNTIKDWAADDQPRQKLLHKGVENLSDSELLAILINNGIPGKSALEVAKDLLSQCNNDLNVMGRLSVQSICKLKIKGLGAAKAIYITAALELGLRRHLSHVKKEVIRSSGDIADYLRAKLAHKHKEVFGVLFLNRSNKVIAYEQISEGGITGTVVDIRIILKKALLHECVSMVICHNHPSGNLDPSLADELITQKIKEASALLDIRLLDHIIVSTEGHYSFADQGKI</sequence>
<dbReference type="InterPro" id="IPR025657">
    <property type="entry name" value="RadC_JAB"/>
</dbReference>
<evidence type="ECO:0000256" key="3">
    <source>
        <dbReference type="ARBA" id="ARBA00022801"/>
    </source>
</evidence>
<evidence type="ECO:0000256" key="1">
    <source>
        <dbReference type="ARBA" id="ARBA00022670"/>
    </source>
</evidence>
<dbReference type="Gene3D" id="3.40.140.10">
    <property type="entry name" value="Cytidine Deaminase, domain 2"/>
    <property type="match status" value="1"/>
</dbReference>
<dbReference type="Pfam" id="PF04002">
    <property type="entry name" value="RadC"/>
    <property type="match status" value="1"/>
</dbReference>
<keyword evidence="3" id="KW-0378">Hydrolase</keyword>
<dbReference type="NCBIfam" id="TIGR00608">
    <property type="entry name" value="radc"/>
    <property type="match status" value="1"/>
</dbReference>
<dbReference type="InterPro" id="IPR020891">
    <property type="entry name" value="UPF0758_CS"/>
</dbReference>
<evidence type="ECO:0000313" key="8">
    <source>
        <dbReference type="EMBL" id="BFG71655.1"/>
    </source>
</evidence>